<reference evidence="5 6" key="1">
    <citation type="journal article" date="2018" name="Sci. Rep.">
        <title>Comparative genomics provides insights into the lifestyle and reveals functional heterogeneity of dark septate endophytic fungi.</title>
        <authorList>
            <person name="Knapp D.G."/>
            <person name="Nemeth J.B."/>
            <person name="Barry K."/>
            <person name="Hainaut M."/>
            <person name="Henrissat B."/>
            <person name="Johnson J."/>
            <person name="Kuo A."/>
            <person name="Lim J.H.P."/>
            <person name="Lipzen A."/>
            <person name="Nolan M."/>
            <person name="Ohm R.A."/>
            <person name="Tamas L."/>
            <person name="Grigoriev I.V."/>
            <person name="Spatafora J.W."/>
            <person name="Nagy L.G."/>
            <person name="Kovacs G.M."/>
        </authorList>
    </citation>
    <scope>NUCLEOTIDE SEQUENCE [LARGE SCALE GENOMIC DNA]</scope>
    <source>
        <strain evidence="5 6">DSE2036</strain>
    </source>
</reference>
<feature type="domain" description="YTH" evidence="4">
    <location>
        <begin position="456"/>
        <end position="668"/>
    </location>
</feature>
<dbReference type="Pfam" id="PF25701">
    <property type="entry name" value="RRM_YTH1"/>
    <property type="match status" value="1"/>
</dbReference>
<evidence type="ECO:0000313" key="6">
    <source>
        <dbReference type="Proteomes" id="UP000244855"/>
    </source>
</evidence>
<dbReference type="GO" id="GO:0000381">
    <property type="term" value="P:regulation of alternative mRNA splicing, via spliceosome"/>
    <property type="evidence" value="ECO:0007669"/>
    <property type="project" value="TreeGrafter"/>
</dbReference>
<dbReference type="InterPro" id="IPR045168">
    <property type="entry name" value="YTH_prot"/>
</dbReference>
<accession>A0A2V1DSP7</accession>
<feature type="domain" description="RRM" evidence="3">
    <location>
        <begin position="320"/>
        <end position="394"/>
    </location>
</feature>
<keyword evidence="6" id="KW-1185">Reference proteome</keyword>
<dbReference type="InterPro" id="IPR057720">
    <property type="entry name" value="RRM_YTH1"/>
</dbReference>
<dbReference type="CDD" id="cd21134">
    <property type="entry name" value="YTH"/>
    <property type="match status" value="1"/>
</dbReference>
<dbReference type="GO" id="GO:1990247">
    <property type="term" value="F:N6-methyladenosine-containing RNA reader activity"/>
    <property type="evidence" value="ECO:0007669"/>
    <property type="project" value="TreeGrafter"/>
</dbReference>
<feature type="compositionally biased region" description="Polar residues" evidence="2">
    <location>
        <begin position="46"/>
        <end position="87"/>
    </location>
</feature>
<evidence type="ECO:0000259" key="4">
    <source>
        <dbReference type="PROSITE" id="PS50882"/>
    </source>
</evidence>
<feature type="region of interest" description="Disordered" evidence="2">
    <location>
        <begin position="296"/>
        <end position="320"/>
    </location>
</feature>
<dbReference type="InterPro" id="IPR007275">
    <property type="entry name" value="YTH_domain"/>
</dbReference>
<dbReference type="Gene3D" id="3.30.70.330">
    <property type="match status" value="1"/>
</dbReference>
<dbReference type="SUPFAM" id="SSF54928">
    <property type="entry name" value="RNA-binding domain, RBD"/>
    <property type="match status" value="1"/>
</dbReference>
<evidence type="ECO:0008006" key="7">
    <source>
        <dbReference type="Google" id="ProtNLM"/>
    </source>
</evidence>
<protein>
    <recommendedName>
        <fullName evidence="7">YTH domain-containing protein</fullName>
    </recommendedName>
</protein>
<sequence length="699" mass="74864">MAYVWVQQWVALPILLQNQMGDVPSGSSSQALDPTTASVAHDGQHHGSSTPSSSNAKSLPSNPPFYSQLSSIPQAQSRPDLRSSSYPANPHYPDHPAPSMMNMGAMAGALPDYGAQDGPPQQGQRLLSGASTSALVYQLQQNLQMPGSASGSIPAQSPYGTGYATGQFQPNFSPSPGAQQANYVAYTAGPQRMQPAGSLQGPYQHFAHQPSQYMYYPSPYGPQPQYTPALPGQNAQGQPLYGRRPSAPGPHGPVVGQMDMAQQDAGYPVGRMAVNATIGDSGAMGTMYGGPFIPQQGIQRPGTSSSIPRGPPRKPKQSGHALWVGNLPPGTTVIALKDHFSRDATKDIESLFLISKSNCAFVNYRTEASCTAAMHRFHDSRFNGVRLVCRLRRSSASTSGVPTGPSAMVGAQASTASSPGSPRQGEEQEAPAQDETTTTKGDEETNSGATTATSPKKYFIVKSLTLQDLELSVRNGIWATQSHNEETLNKAFETAENVYLIFSANKSGEYFGYARMASPIIENASEIIGSVPKPENILDSPDVPKSIPTAATEFAPKGRIIDDSARGTIFWEAELTDSEEGEEESGEKEKENEKEQAQPQQQGVDGDAPAVSQSWGKPFKIEWISTNRLPFYRTRGLRNPWNANREVKIARDGTELEPSVGERLVQMFHRLGPSSAGATIPPQIAMQAPVLGGPHIPPF</sequence>
<feature type="region of interest" description="Disordered" evidence="2">
    <location>
        <begin position="22"/>
        <end position="104"/>
    </location>
</feature>
<gene>
    <name evidence="5" type="ORF">DM02DRAFT_359536</name>
</gene>
<dbReference type="Pfam" id="PF04146">
    <property type="entry name" value="YTH"/>
    <property type="match status" value="1"/>
</dbReference>
<evidence type="ECO:0000256" key="2">
    <source>
        <dbReference type="SAM" id="MobiDB-lite"/>
    </source>
</evidence>
<feature type="compositionally biased region" description="Polar residues" evidence="2">
    <location>
        <begin position="296"/>
        <end position="307"/>
    </location>
</feature>
<feature type="region of interest" description="Disordered" evidence="2">
    <location>
        <begin position="574"/>
        <end position="612"/>
    </location>
</feature>
<dbReference type="STRING" id="97972.A0A2V1DSP7"/>
<dbReference type="InterPro" id="IPR012677">
    <property type="entry name" value="Nucleotide-bd_a/b_plait_sf"/>
</dbReference>
<feature type="compositionally biased region" description="Polar residues" evidence="2">
    <location>
        <begin position="22"/>
        <end position="38"/>
    </location>
</feature>
<dbReference type="AlphaFoldDB" id="A0A2V1DSP7"/>
<name>A0A2V1DSP7_9PLEO</name>
<dbReference type="PANTHER" id="PTHR12357:SF3">
    <property type="entry name" value="YTH DOMAIN-CONTAINING PROTEIN 1"/>
    <property type="match status" value="1"/>
</dbReference>
<dbReference type="GO" id="GO:0003729">
    <property type="term" value="F:mRNA binding"/>
    <property type="evidence" value="ECO:0007669"/>
    <property type="project" value="TreeGrafter"/>
</dbReference>
<proteinExistence type="predicted"/>
<evidence type="ECO:0000256" key="1">
    <source>
        <dbReference type="PROSITE-ProRule" id="PRU00176"/>
    </source>
</evidence>
<feature type="compositionally biased region" description="Basic and acidic residues" evidence="2">
    <location>
        <begin position="587"/>
        <end position="596"/>
    </location>
</feature>
<dbReference type="CDD" id="cd00590">
    <property type="entry name" value="RRM_SF"/>
    <property type="match status" value="1"/>
</dbReference>
<dbReference type="EMBL" id="KZ805359">
    <property type="protein sequence ID" value="PVI01328.1"/>
    <property type="molecule type" value="Genomic_DNA"/>
</dbReference>
<dbReference type="OrthoDB" id="306690at2759"/>
<dbReference type="PROSITE" id="PS50102">
    <property type="entry name" value="RRM"/>
    <property type="match status" value="1"/>
</dbReference>
<feature type="region of interest" description="Disordered" evidence="2">
    <location>
        <begin position="395"/>
        <end position="451"/>
    </location>
</feature>
<dbReference type="InterPro" id="IPR035979">
    <property type="entry name" value="RBD_domain_sf"/>
</dbReference>
<dbReference type="GO" id="GO:0000398">
    <property type="term" value="P:mRNA splicing, via spliceosome"/>
    <property type="evidence" value="ECO:0007669"/>
    <property type="project" value="TreeGrafter"/>
</dbReference>
<dbReference type="InterPro" id="IPR000504">
    <property type="entry name" value="RRM_dom"/>
</dbReference>
<feature type="compositionally biased region" description="Polar residues" evidence="2">
    <location>
        <begin position="412"/>
        <end position="421"/>
    </location>
</feature>
<dbReference type="SMART" id="SM00360">
    <property type="entry name" value="RRM"/>
    <property type="match status" value="1"/>
</dbReference>
<organism evidence="5 6">
    <name type="scientific">Periconia macrospinosa</name>
    <dbReference type="NCBI Taxonomy" id="97972"/>
    <lineage>
        <taxon>Eukaryota</taxon>
        <taxon>Fungi</taxon>
        <taxon>Dikarya</taxon>
        <taxon>Ascomycota</taxon>
        <taxon>Pezizomycotina</taxon>
        <taxon>Dothideomycetes</taxon>
        <taxon>Pleosporomycetidae</taxon>
        <taxon>Pleosporales</taxon>
        <taxon>Massarineae</taxon>
        <taxon>Periconiaceae</taxon>
        <taxon>Periconia</taxon>
    </lineage>
</organism>
<evidence type="ECO:0000313" key="5">
    <source>
        <dbReference type="EMBL" id="PVI01328.1"/>
    </source>
</evidence>
<dbReference type="Proteomes" id="UP000244855">
    <property type="component" value="Unassembled WGS sequence"/>
</dbReference>
<feature type="compositionally biased region" description="Acidic residues" evidence="2">
    <location>
        <begin position="574"/>
        <end position="586"/>
    </location>
</feature>
<dbReference type="PROSITE" id="PS50882">
    <property type="entry name" value="YTH"/>
    <property type="match status" value="1"/>
</dbReference>
<dbReference type="GO" id="GO:0005654">
    <property type="term" value="C:nucleoplasm"/>
    <property type="evidence" value="ECO:0007669"/>
    <property type="project" value="TreeGrafter"/>
</dbReference>
<evidence type="ECO:0000259" key="3">
    <source>
        <dbReference type="PROSITE" id="PS50102"/>
    </source>
</evidence>
<dbReference type="PANTHER" id="PTHR12357">
    <property type="entry name" value="YTH YT521-B HOMOLOGY DOMAIN-CONTAINING"/>
    <property type="match status" value="1"/>
</dbReference>
<keyword evidence="1" id="KW-0694">RNA-binding</keyword>
<dbReference type="Gene3D" id="3.10.590.10">
    <property type="entry name" value="ph1033 like domains"/>
    <property type="match status" value="1"/>
</dbReference>